<dbReference type="Proteomes" id="UP000178794">
    <property type="component" value="Unassembled WGS sequence"/>
</dbReference>
<dbReference type="AlphaFoldDB" id="A0A1F6DGD7"/>
<protein>
    <submittedName>
        <fullName evidence="1">Uncharacterized protein</fullName>
    </submittedName>
</protein>
<name>A0A1F6DGD7_9BACT</name>
<reference evidence="1 2" key="1">
    <citation type="journal article" date="2016" name="Nat. Commun.">
        <title>Thousands of microbial genomes shed light on interconnected biogeochemical processes in an aquifer system.</title>
        <authorList>
            <person name="Anantharaman K."/>
            <person name="Brown C.T."/>
            <person name="Hug L.A."/>
            <person name="Sharon I."/>
            <person name="Castelle C.J."/>
            <person name="Probst A.J."/>
            <person name="Thomas B.C."/>
            <person name="Singh A."/>
            <person name="Wilkins M.J."/>
            <person name="Karaoz U."/>
            <person name="Brodie E.L."/>
            <person name="Williams K.H."/>
            <person name="Hubbard S.S."/>
            <person name="Banfield J.F."/>
        </authorList>
    </citation>
    <scope>NUCLEOTIDE SEQUENCE [LARGE SCALE GENOMIC DNA]</scope>
</reference>
<organism evidence="1 2">
    <name type="scientific">Candidatus Kaiserbacteria bacterium RIFCSPHIGHO2_02_FULL_50_50</name>
    <dbReference type="NCBI Taxonomy" id="1798492"/>
    <lineage>
        <taxon>Bacteria</taxon>
        <taxon>Candidatus Kaiseribacteriota</taxon>
    </lineage>
</organism>
<dbReference type="STRING" id="1798492.A3C89_02350"/>
<dbReference type="EMBL" id="MFLF01000005">
    <property type="protein sequence ID" value="OGG60451.1"/>
    <property type="molecule type" value="Genomic_DNA"/>
</dbReference>
<evidence type="ECO:0000313" key="1">
    <source>
        <dbReference type="EMBL" id="OGG60451.1"/>
    </source>
</evidence>
<accession>A0A1F6DGD7</accession>
<sequence>MIVVDAGIMLGINNGGGDITAKEHSLRLVEICFDAEIPVYITGAGLEIVCLEKSIVERVKGVYLETHRTRKLWYDACMLSRVAPCDALYVSARKNERAAASAMFMVPVAVADPIVNRLGYCFDTALHTRPGYIFTNLKLFVEGLEEVVTASNRRVHTRYPALA</sequence>
<evidence type="ECO:0000313" key="2">
    <source>
        <dbReference type="Proteomes" id="UP000178794"/>
    </source>
</evidence>
<gene>
    <name evidence="1" type="ORF">A3C89_02350</name>
</gene>
<comment type="caution">
    <text evidence="1">The sequence shown here is derived from an EMBL/GenBank/DDBJ whole genome shotgun (WGS) entry which is preliminary data.</text>
</comment>
<proteinExistence type="predicted"/>